<dbReference type="Gene3D" id="3.20.20.140">
    <property type="entry name" value="Metal-dependent hydrolases"/>
    <property type="match status" value="1"/>
</dbReference>
<accession>A0A0E3X0G6</accession>
<name>A0A0E3X0G6_METMT</name>
<dbReference type="Proteomes" id="UP000033048">
    <property type="component" value="Chromosome"/>
</dbReference>
<evidence type="ECO:0000313" key="1">
    <source>
        <dbReference type="EMBL" id="AKB85680.1"/>
    </source>
</evidence>
<dbReference type="PANTHER" id="PTHR42206:SF1">
    <property type="entry name" value="METAL-DEPENDENT HYDROLASE"/>
    <property type="match status" value="1"/>
</dbReference>
<dbReference type="GeneID" id="24894189"/>
<dbReference type="PATRIC" id="fig|1434104.5.peg.1768"/>
<organism evidence="1 2">
    <name type="scientific">Methanococcoides methylutens MM1</name>
    <dbReference type="NCBI Taxonomy" id="1434104"/>
    <lineage>
        <taxon>Archaea</taxon>
        <taxon>Methanobacteriati</taxon>
        <taxon>Methanobacteriota</taxon>
        <taxon>Stenosarchaea group</taxon>
        <taxon>Methanomicrobia</taxon>
        <taxon>Methanosarcinales</taxon>
        <taxon>Methanosarcinaceae</taxon>
        <taxon>Methanococcoides</taxon>
    </lineage>
</organism>
<dbReference type="OrthoDB" id="52767at2157"/>
<dbReference type="PIRSF" id="PIRSF004961">
    <property type="entry name" value="UCP004961_TatD"/>
    <property type="match status" value="1"/>
</dbReference>
<dbReference type="KEGG" id="mmet:MCMEM_1627"/>
<dbReference type="InterPro" id="IPR032466">
    <property type="entry name" value="Metal_Hydrolase"/>
</dbReference>
<dbReference type="EMBL" id="CP009518">
    <property type="protein sequence ID" value="AKB85680.1"/>
    <property type="molecule type" value="Genomic_DNA"/>
</dbReference>
<protein>
    <recommendedName>
        <fullName evidence="3">Metal-dependent hydrolase</fullName>
    </recommendedName>
</protein>
<proteinExistence type="predicted"/>
<dbReference type="RefSeq" id="WP_048205746.1">
    <property type="nucleotide sequence ID" value="NZ_CP009518.1"/>
</dbReference>
<dbReference type="GO" id="GO:0016788">
    <property type="term" value="F:hydrolase activity, acting on ester bonds"/>
    <property type="evidence" value="ECO:0007669"/>
    <property type="project" value="InterPro"/>
</dbReference>
<gene>
    <name evidence="1" type="ORF">MCMEM_1627</name>
</gene>
<sequence length="282" mass="31699">MNTSPKIPITDEHMHIDPRAKGLKAVKEFQNAGGTHIMLVTKPTWTIGVEVTRPEDYRIVFDETVDLARQINETGVKAFPVLGVHPAEITKLTERMELDRAVELMKSGLEIAATYVDEGVAVGLKSGRPHYPVSEEIWDASNEIMEHGFMLAKDHDCAIQLHTESVEEPELIDITERAKRTGIRPNKVVKHYAPPLVNVCEKLGIFPGVLAGKGAIEQALEEGTRFMMETDYIDDPDRPGAVLGPKTIPRRTLKLVEEYGEEPFWKVHKENVEEVYEVEIEI</sequence>
<dbReference type="PANTHER" id="PTHR42206">
    <property type="entry name" value="METAL-DEPENDENT HYDROLASE-RELATED"/>
    <property type="match status" value="1"/>
</dbReference>
<evidence type="ECO:0000313" key="2">
    <source>
        <dbReference type="Proteomes" id="UP000033048"/>
    </source>
</evidence>
<dbReference type="AlphaFoldDB" id="A0A0E3X0G6"/>
<dbReference type="SUPFAM" id="SSF51556">
    <property type="entry name" value="Metallo-dependent hydrolases"/>
    <property type="match status" value="1"/>
</dbReference>
<dbReference type="Pfam" id="PF01026">
    <property type="entry name" value="TatD_DNase"/>
    <property type="match status" value="1"/>
</dbReference>
<evidence type="ECO:0008006" key="3">
    <source>
        <dbReference type="Google" id="ProtNLM"/>
    </source>
</evidence>
<keyword evidence="2" id="KW-1185">Reference proteome</keyword>
<dbReference type="STRING" id="1434104.MCMEM_1627"/>
<dbReference type="InterPro" id="IPR011589">
    <property type="entry name" value="UCP004961"/>
</dbReference>
<reference evidence="1 2" key="1">
    <citation type="submission" date="2014-07" db="EMBL/GenBank/DDBJ databases">
        <title>Methanogenic archaea and the global carbon cycle.</title>
        <authorList>
            <person name="Henriksen J.R."/>
            <person name="Luke J."/>
            <person name="Reinhart S."/>
            <person name="Benedict M.N."/>
            <person name="Youngblut N.D."/>
            <person name="Metcalf M.E."/>
            <person name="Whitaker R.J."/>
            <person name="Metcalf W.W."/>
        </authorList>
    </citation>
    <scope>NUCLEOTIDE SEQUENCE [LARGE SCALE GENOMIC DNA]</scope>
    <source>
        <strain evidence="1 2">MM1</strain>
    </source>
</reference>
<dbReference type="InterPro" id="IPR001130">
    <property type="entry name" value="TatD-like"/>
</dbReference>
<dbReference type="HOGENOM" id="CLU_985571_0_0_2"/>